<sequence>MKQNTQAFMLFLLAAFFTITLPNQTQAQYSTKNKKAIKYYQKARENLKRRKYDEGLAYLEKAVKKDPKFLEAHYQLASLYTRIFFNEPGAGEKVMNHYQQIVTADPGNKRYIHLNVTLGEQHLKNGKYDLARASVSRYLDAKIKSPRMNKKAQDIIATCDYAAKGMQTPLPFRPTPLTPPLNTLYYQYFPVLTADQNTLIFTGVKNQPSRRVAPDESMYVSYKKNGQWTTPESISDKINTIDNEGTCSISADGKVLVYTVCENRRRGTRRGVIGICDLFISVKVGGKWSEPKNLGPNINTRAWESQPSLSADGKTLYFASKRGGGKGGIDIWVSKMGEDGKWQPAKNLDERVNTPRDEVSPFIHVNGRTLYFSSEGHQGYGGKDLFSVDLFSLAKEKSKNLGYPINDYRDQVGLFITTDGKKGYYTQEEVVNGRMATSKLATFDMPDQIKPKITSNYVQGYVYDAKTKKKLQATIELKDVNTAQLQTSVSSDPQNGSYLIVLNNGAEYALEVKRKGYAFKSMKFNYAKGKDQNRLKSIFHSTRLEPVWFLL</sequence>
<feature type="signal peptide" evidence="1">
    <location>
        <begin position="1"/>
        <end position="27"/>
    </location>
</feature>
<name>A1ZFX1_MICM2</name>
<reference evidence="2 3" key="1">
    <citation type="submission" date="2007-01" db="EMBL/GenBank/DDBJ databases">
        <authorList>
            <person name="Haygood M."/>
            <person name="Podell S."/>
            <person name="Anderson C."/>
            <person name="Hopkinson B."/>
            <person name="Roe K."/>
            <person name="Barbeau K."/>
            <person name="Gaasterland T."/>
            <person name="Ferriera S."/>
            <person name="Johnson J."/>
            <person name="Kravitz S."/>
            <person name="Beeson K."/>
            <person name="Sutton G."/>
            <person name="Rogers Y.-H."/>
            <person name="Friedman R."/>
            <person name="Frazier M."/>
            <person name="Venter J.C."/>
        </authorList>
    </citation>
    <scope>NUCLEOTIDE SEQUENCE [LARGE SCALE GENOMIC DNA]</scope>
    <source>
        <strain evidence="2 3">ATCC 23134</strain>
    </source>
</reference>
<dbReference type="InterPro" id="IPR011990">
    <property type="entry name" value="TPR-like_helical_dom_sf"/>
</dbReference>
<dbReference type="SUPFAM" id="SSF82171">
    <property type="entry name" value="DPP6 N-terminal domain-like"/>
    <property type="match status" value="1"/>
</dbReference>
<protein>
    <submittedName>
        <fullName evidence="2">Outer membrane protein</fullName>
    </submittedName>
</protein>
<dbReference type="Gene3D" id="2.120.10.30">
    <property type="entry name" value="TolB, C-terminal domain"/>
    <property type="match status" value="1"/>
</dbReference>
<dbReference type="InterPro" id="IPR011659">
    <property type="entry name" value="WD40"/>
</dbReference>
<dbReference type="Pfam" id="PF07676">
    <property type="entry name" value="PD40"/>
    <property type="match status" value="2"/>
</dbReference>
<comment type="caution">
    <text evidence="2">The sequence shown here is derived from an EMBL/GenBank/DDBJ whole genome shotgun (WGS) entry which is preliminary data.</text>
</comment>
<evidence type="ECO:0000313" key="3">
    <source>
        <dbReference type="Proteomes" id="UP000004095"/>
    </source>
</evidence>
<evidence type="ECO:0000313" key="2">
    <source>
        <dbReference type="EMBL" id="EAY30895.1"/>
    </source>
</evidence>
<dbReference type="Proteomes" id="UP000004095">
    <property type="component" value="Unassembled WGS sequence"/>
</dbReference>
<dbReference type="eggNOG" id="COG0457">
    <property type="taxonomic scope" value="Bacteria"/>
</dbReference>
<feature type="chain" id="PRO_5002641566" evidence="1">
    <location>
        <begin position="28"/>
        <end position="551"/>
    </location>
</feature>
<dbReference type="Gene3D" id="1.25.40.10">
    <property type="entry name" value="Tetratricopeptide repeat domain"/>
    <property type="match status" value="1"/>
</dbReference>
<dbReference type="RefSeq" id="WP_002694606.1">
    <property type="nucleotide sequence ID" value="NZ_AAWS01000005.1"/>
</dbReference>
<evidence type="ECO:0000256" key="1">
    <source>
        <dbReference type="SAM" id="SignalP"/>
    </source>
</evidence>
<gene>
    <name evidence="2" type="ORF">M23134_01219</name>
</gene>
<proteinExistence type="predicted"/>
<organism evidence="2 3">
    <name type="scientific">Microscilla marina ATCC 23134</name>
    <dbReference type="NCBI Taxonomy" id="313606"/>
    <lineage>
        <taxon>Bacteria</taxon>
        <taxon>Pseudomonadati</taxon>
        <taxon>Bacteroidota</taxon>
        <taxon>Cytophagia</taxon>
        <taxon>Cytophagales</taxon>
        <taxon>Microscillaceae</taxon>
        <taxon>Microscilla</taxon>
    </lineage>
</organism>
<dbReference type="EMBL" id="AAWS01000005">
    <property type="protein sequence ID" value="EAY30895.1"/>
    <property type="molecule type" value="Genomic_DNA"/>
</dbReference>
<dbReference type="InterPro" id="IPR011042">
    <property type="entry name" value="6-blade_b-propeller_TolB-like"/>
</dbReference>
<keyword evidence="3" id="KW-1185">Reference proteome</keyword>
<dbReference type="Gene3D" id="2.60.40.1120">
    <property type="entry name" value="Carboxypeptidase-like, regulatory domain"/>
    <property type="match status" value="1"/>
</dbReference>
<dbReference type="OrthoDB" id="9809364at2"/>
<accession>A1ZFX1</accession>
<keyword evidence="1" id="KW-0732">Signal</keyword>
<dbReference type="AlphaFoldDB" id="A1ZFX1"/>
<dbReference type="eggNOG" id="COG0823">
    <property type="taxonomic scope" value="Bacteria"/>
</dbReference>
<dbReference type="SUPFAM" id="SSF48452">
    <property type="entry name" value="TPR-like"/>
    <property type="match status" value="1"/>
</dbReference>